<dbReference type="GO" id="GO:0034551">
    <property type="term" value="P:mitochondrial respiratory chain complex III assembly"/>
    <property type="evidence" value="ECO:0007669"/>
    <property type="project" value="InterPro"/>
</dbReference>
<reference evidence="7" key="1">
    <citation type="submission" date="2023-06" db="EMBL/GenBank/DDBJ databases">
        <authorList>
            <consortium name="Lawrence Berkeley National Laboratory"/>
            <person name="Ahrendt S."/>
            <person name="Sahu N."/>
            <person name="Indic B."/>
            <person name="Wong-Bajracharya J."/>
            <person name="Merenyi Z."/>
            <person name="Ke H.-M."/>
            <person name="Monk M."/>
            <person name="Kocsube S."/>
            <person name="Drula E."/>
            <person name="Lipzen A."/>
            <person name="Balint B."/>
            <person name="Henrissat B."/>
            <person name="Andreopoulos B."/>
            <person name="Martin F.M."/>
            <person name="Harder C.B."/>
            <person name="Rigling D."/>
            <person name="Ford K.L."/>
            <person name="Foster G.D."/>
            <person name="Pangilinan J."/>
            <person name="Papanicolaou A."/>
            <person name="Barry K."/>
            <person name="LaButti K."/>
            <person name="Viragh M."/>
            <person name="Koriabine M."/>
            <person name="Yan M."/>
            <person name="Riley R."/>
            <person name="Champramary S."/>
            <person name="Plett K.L."/>
            <person name="Tsai I.J."/>
            <person name="Slot J."/>
            <person name="Sipos G."/>
            <person name="Plett J."/>
            <person name="Nagy L.G."/>
            <person name="Grigoriev I.V."/>
        </authorList>
    </citation>
    <scope>NUCLEOTIDE SEQUENCE</scope>
    <source>
        <strain evidence="7">ICMP 16352</strain>
    </source>
</reference>
<feature type="compositionally biased region" description="Basic and acidic residues" evidence="5">
    <location>
        <begin position="259"/>
        <end position="271"/>
    </location>
</feature>
<accession>A0AA39PH30</accession>
<dbReference type="Pfam" id="PF00472">
    <property type="entry name" value="RF-1"/>
    <property type="match status" value="1"/>
</dbReference>
<comment type="similarity">
    <text evidence="2">Belongs to the prokaryotic/mitochondrial release factor family.</text>
</comment>
<dbReference type="InterPro" id="IPR045853">
    <property type="entry name" value="Pep_chain_release_fac_I_sf"/>
</dbReference>
<evidence type="ECO:0000256" key="1">
    <source>
        <dbReference type="ARBA" id="ARBA00004173"/>
    </source>
</evidence>
<dbReference type="GO" id="GO:0005739">
    <property type="term" value="C:mitochondrion"/>
    <property type="evidence" value="ECO:0007669"/>
    <property type="project" value="UniProtKB-SubCell"/>
</dbReference>
<keyword evidence="3" id="KW-0809">Transit peptide</keyword>
<evidence type="ECO:0000313" key="8">
    <source>
        <dbReference type="Proteomes" id="UP001175227"/>
    </source>
</evidence>
<proteinExistence type="inferred from homology"/>
<evidence type="ECO:0000313" key="7">
    <source>
        <dbReference type="EMBL" id="KAK0483454.1"/>
    </source>
</evidence>
<dbReference type="CDD" id="cd20267">
    <property type="entry name" value="Complex1_LYR_LYRM7"/>
    <property type="match status" value="1"/>
</dbReference>
<protein>
    <submittedName>
        <fullName evidence="7">RF-1 domain-containing protein</fullName>
    </submittedName>
</protein>
<evidence type="ECO:0000256" key="4">
    <source>
        <dbReference type="ARBA" id="ARBA00023128"/>
    </source>
</evidence>
<sequence length="291" mass="32957">MSITPELRALARSAYRQLYRASTVTFSGDAPVLRGQASRMVSPNVLLTVFCPAFRSKLRQDAFSGKAETNPAIYQDQADGALKVAAFLRQNVIQAARVADEENTWSKFSSLPHCFTSPEPTGLKITKDTELGSNDSIKSPPMETDRQARRREKEHNHPDAALLDNVTRVPRMNFSVLKKAHKERVIPALREEDLEETFVRGSGPGGQSINKTENNVQLLHKPTMIRVSCQMTRSLEQNRKLARRLLVEKLDQIANPGLSKDEMRRAKQRERERRRRKKAKKKGLNNTETDP</sequence>
<feature type="compositionally biased region" description="Basic and acidic residues" evidence="5">
    <location>
        <begin position="143"/>
        <end position="158"/>
    </location>
</feature>
<dbReference type="InterPro" id="IPR000352">
    <property type="entry name" value="Pep_chain_release_fac_I"/>
</dbReference>
<dbReference type="GO" id="GO:0032543">
    <property type="term" value="P:mitochondrial translation"/>
    <property type="evidence" value="ECO:0007669"/>
    <property type="project" value="UniProtKB-ARBA"/>
</dbReference>
<feature type="domain" description="Prokaryotic-type class I peptide chain release factors" evidence="6">
    <location>
        <begin position="189"/>
        <end position="279"/>
    </location>
</feature>
<dbReference type="InterPro" id="IPR045298">
    <property type="entry name" value="Complex1_LYR_LYRM7"/>
</dbReference>
<dbReference type="Gene3D" id="3.30.160.20">
    <property type="match status" value="1"/>
</dbReference>
<dbReference type="EMBL" id="JAUEPR010000006">
    <property type="protein sequence ID" value="KAK0483454.1"/>
    <property type="molecule type" value="Genomic_DNA"/>
</dbReference>
<feature type="region of interest" description="Disordered" evidence="5">
    <location>
        <begin position="254"/>
        <end position="291"/>
    </location>
</feature>
<keyword evidence="8" id="KW-1185">Reference proteome</keyword>
<dbReference type="GO" id="GO:0003747">
    <property type="term" value="F:translation release factor activity"/>
    <property type="evidence" value="ECO:0007669"/>
    <property type="project" value="InterPro"/>
</dbReference>
<gene>
    <name evidence="7" type="ORF">IW261DRAFT_1463401</name>
</gene>
<organism evidence="7 8">
    <name type="scientific">Armillaria novae-zelandiae</name>
    <dbReference type="NCBI Taxonomy" id="153914"/>
    <lineage>
        <taxon>Eukaryota</taxon>
        <taxon>Fungi</taxon>
        <taxon>Dikarya</taxon>
        <taxon>Basidiomycota</taxon>
        <taxon>Agaricomycotina</taxon>
        <taxon>Agaricomycetes</taxon>
        <taxon>Agaricomycetidae</taxon>
        <taxon>Agaricales</taxon>
        <taxon>Marasmiineae</taxon>
        <taxon>Physalacriaceae</taxon>
        <taxon>Armillaria</taxon>
    </lineage>
</organism>
<dbReference type="PANTHER" id="PTHR46203">
    <property type="entry name" value="PROBABLE PEPTIDE CHAIN RELEASE FACTOR C12ORF65"/>
    <property type="match status" value="1"/>
</dbReference>
<name>A0AA39PH30_9AGAR</name>
<feature type="region of interest" description="Disordered" evidence="5">
    <location>
        <begin position="119"/>
        <end position="161"/>
    </location>
</feature>
<feature type="compositionally biased region" description="Basic residues" evidence="5">
    <location>
        <begin position="272"/>
        <end position="283"/>
    </location>
</feature>
<comment type="subcellular location">
    <subcellularLocation>
        <location evidence="1">Mitochondrion</location>
    </subcellularLocation>
</comment>
<dbReference type="InterPro" id="IPR052405">
    <property type="entry name" value="Mito_Transl_Release_Factor"/>
</dbReference>
<dbReference type="Proteomes" id="UP001175227">
    <property type="component" value="Unassembled WGS sequence"/>
</dbReference>
<evidence type="ECO:0000259" key="6">
    <source>
        <dbReference type="Pfam" id="PF00472"/>
    </source>
</evidence>
<keyword evidence="4" id="KW-0496">Mitochondrion</keyword>
<dbReference type="SUPFAM" id="SSF75620">
    <property type="entry name" value="Release factor"/>
    <property type="match status" value="1"/>
</dbReference>
<evidence type="ECO:0000256" key="3">
    <source>
        <dbReference type="ARBA" id="ARBA00022946"/>
    </source>
</evidence>
<comment type="caution">
    <text evidence="7">The sequence shown here is derived from an EMBL/GenBank/DDBJ whole genome shotgun (WGS) entry which is preliminary data.</text>
</comment>
<evidence type="ECO:0000256" key="2">
    <source>
        <dbReference type="ARBA" id="ARBA00010835"/>
    </source>
</evidence>
<evidence type="ECO:0000256" key="5">
    <source>
        <dbReference type="SAM" id="MobiDB-lite"/>
    </source>
</evidence>
<dbReference type="AlphaFoldDB" id="A0AA39PH30"/>
<dbReference type="PANTHER" id="PTHR46203:SF1">
    <property type="entry name" value="MITOCHONDRIAL TRANSLATION RELEASE FACTOR IN RESCUE"/>
    <property type="match status" value="1"/>
</dbReference>